<dbReference type="SUPFAM" id="SSF81383">
    <property type="entry name" value="F-box domain"/>
    <property type="match status" value="1"/>
</dbReference>
<evidence type="ECO:0000256" key="8">
    <source>
        <dbReference type="SAM" id="MobiDB-lite"/>
    </source>
</evidence>
<dbReference type="InterPro" id="IPR001680">
    <property type="entry name" value="WD40_rpt"/>
</dbReference>
<dbReference type="RefSeq" id="XP_013323411.1">
    <property type="nucleotide sequence ID" value="XM_013467957.1"/>
</dbReference>
<evidence type="ECO:0000256" key="4">
    <source>
        <dbReference type="ARBA" id="ARBA00015819"/>
    </source>
</evidence>
<keyword evidence="7" id="KW-0853">WD repeat</keyword>
<evidence type="ECO:0000313" key="11">
    <source>
        <dbReference type="Proteomes" id="UP000053958"/>
    </source>
</evidence>
<dbReference type="SMART" id="SM00320">
    <property type="entry name" value="WD40"/>
    <property type="match status" value="2"/>
</dbReference>
<gene>
    <name evidence="10" type="ORF">T310_9619</name>
</gene>
<dbReference type="GeneID" id="25321551"/>
<dbReference type="PROSITE" id="PS50181">
    <property type="entry name" value="FBOX"/>
    <property type="match status" value="1"/>
</dbReference>
<dbReference type="InterPro" id="IPR015943">
    <property type="entry name" value="WD40/YVTN_repeat-like_dom_sf"/>
</dbReference>
<dbReference type="InterPro" id="IPR036322">
    <property type="entry name" value="WD40_repeat_dom_sf"/>
</dbReference>
<feature type="compositionally biased region" description="Polar residues" evidence="8">
    <location>
        <begin position="484"/>
        <end position="494"/>
    </location>
</feature>
<feature type="domain" description="F-box" evidence="9">
    <location>
        <begin position="27"/>
        <end position="73"/>
    </location>
</feature>
<evidence type="ECO:0000256" key="6">
    <source>
        <dbReference type="ARBA" id="ARBA00032113"/>
    </source>
</evidence>
<dbReference type="Pfam" id="PF12937">
    <property type="entry name" value="F-box-like"/>
    <property type="match status" value="1"/>
</dbReference>
<sequence length="704" mass="79071">MSKRCRDDEQTDSPPSKRHCGGEVDRVDRLSSLSDEILLHILSFLPIPSLIVCQRLSRRFHALAGDSELWKRQYFSRWVLPRARRLPYFKHPKFSSGTDYSPKVSKWLGHSHLAEEGKVTHWKTQYRLRHNWSKGICRVREVEVAQPPPPPVLVWLHSGFVFTADKEHGLRAWSIKYHKTYLASVSFLRPDTAPSALSATQGSQTSSIEVIVGFEDGTFDVYDLDVAKSKFVLHYSHVGSTPGAITAIASSPPYLMMVSQHKVLSLYKASPRATSVDKPVESPRLLASLEANNILAPMSLSIRSSPSEIIASIAYNFYHIGCGWSIGIQELHISHDGEHLSSRLATTVDSQYSANNAQTPIEPTKMKRHLGTFDSPVDSLYSTMSSNPSIRHNEPPTSLSYSHPYLLTSHKDNTLTMYLVVSTSDKLAIKGARRLWGHTSSVSGVQVSDRGKAVSVSSRGNEIRIWELETVISCPTASRRALKSESSVQISPENKSPRDPSGFRTISEAINWGRQKFKTEPEGTPDEPTRTGGWVGFDEEQIQTVLNDVSIFAAESEHQKKHCLHIYDAMFTASTRKDGCLMLPWVSEFHGIELGTRATYHYLFRALSDEYESSDKALHDAAITLNRTWQNKSPYGPASEPLARIKDEYAMTWEAQIKLVWTQTTVTEGHVNSPRWSAMPLLDYKNGKENSHMSITYLAEDHLH</sequence>
<dbReference type="AlphaFoldDB" id="A0A0F4YF68"/>
<dbReference type="PROSITE" id="PS50294">
    <property type="entry name" value="WD_REPEATS_REGION"/>
    <property type="match status" value="1"/>
</dbReference>
<reference evidence="10 11" key="1">
    <citation type="submission" date="2015-04" db="EMBL/GenBank/DDBJ databases">
        <authorList>
            <person name="Heijne W.H."/>
            <person name="Fedorova N.D."/>
            <person name="Nierman W.C."/>
            <person name="Vollebregt A.W."/>
            <person name="Zhao Z."/>
            <person name="Wu L."/>
            <person name="Kumar M."/>
            <person name="Stam H."/>
            <person name="van den Berg M.A."/>
            <person name="Pel H.J."/>
        </authorList>
    </citation>
    <scope>NUCLEOTIDE SEQUENCE [LARGE SCALE GENOMIC DNA]</scope>
    <source>
        <strain evidence="10 11">CBS 393.64</strain>
    </source>
</reference>
<evidence type="ECO:0000256" key="7">
    <source>
        <dbReference type="PROSITE-ProRule" id="PRU00221"/>
    </source>
</evidence>
<evidence type="ECO:0000256" key="5">
    <source>
        <dbReference type="ARBA" id="ARBA00030034"/>
    </source>
</evidence>
<dbReference type="EMBL" id="LASV01000734">
    <property type="protein sequence ID" value="KKA16799.1"/>
    <property type="molecule type" value="Genomic_DNA"/>
</dbReference>
<dbReference type="Proteomes" id="UP000053958">
    <property type="component" value="Unassembled WGS sequence"/>
</dbReference>
<evidence type="ECO:0000313" key="10">
    <source>
        <dbReference type="EMBL" id="KKA16799.1"/>
    </source>
</evidence>
<proteinExistence type="inferred from homology"/>
<accession>A0A0F4YF68</accession>
<protein>
    <recommendedName>
        <fullName evidence="4">Probable E3 ubiquitin ligase complex SCF subunit sconB</fullName>
    </recommendedName>
    <alternativeName>
        <fullName evidence="6">Sulfur controller B</fullName>
    </alternativeName>
    <alternativeName>
        <fullName evidence="5">Sulfur metabolite repression control protein B</fullName>
    </alternativeName>
</protein>
<dbReference type="OrthoDB" id="3219396at2759"/>
<keyword evidence="11" id="KW-1185">Reference proteome</keyword>
<comment type="caution">
    <text evidence="10">The sequence shown here is derived from an EMBL/GenBank/DDBJ whole genome shotgun (WGS) entry which is preliminary data.</text>
</comment>
<dbReference type="GO" id="GO:0031146">
    <property type="term" value="P:SCF-dependent proteasomal ubiquitin-dependent protein catabolic process"/>
    <property type="evidence" value="ECO:0007669"/>
    <property type="project" value="TreeGrafter"/>
</dbReference>
<feature type="repeat" description="WD" evidence="7">
    <location>
        <begin position="435"/>
        <end position="470"/>
    </location>
</feature>
<comment type="similarity">
    <text evidence="2">Belongs to the WD repeat MET30/SCONB/SCON-2 family.</text>
</comment>
<dbReference type="Pfam" id="PF25499">
    <property type="entry name" value="Beta-prop_pof12"/>
    <property type="match status" value="1"/>
</dbReference>
<dbReference type="InterPro" id="IPR036047">
    <property type="entry name" value="F-box-like_dom_sf"/>
</dbReference>
<comment type="subunit">
    <text evidence="3">Component of the SCF(sconB) E3 ubiquitin ligase complex.</text>
</comment>
<comment type="function">
    <text evidence="1">Component of the SCF(sconB) E3 ubiquitin ligase complex involved in the regulation of sulfur metabolite repression, probably by mediating the inactivation or degradation of the metR transcription factor.</text>
</comment>
<name>A0A0F4YF68_RASE3</name>
<feature type="region of interest" description="Disordered" evidence="8">
    <location>
        <begin position="1"/>
        <end position="21"/>
    </location>
</feature>
<dbReference type="PANTHER" id="PTHR12874:SF9">
    <property type="entry name" value="F-BOX ONLY PROTEIN 48"/>
    <property type="match status" value="1"/>
</dbReference>
<dbReference type="STRING" id="1408163.A0A0F4YF68"/>
<dbReference type="SMART" id="SM00256">
    <property type="entry name" value="FBOX"/>
    <property type="match status" value="1"/>
</dbReference>
<dbReference type="GO" id="GO:0005737">
    <property type="term" value="C:cytoplasm"/>
    <property type="evidence" value="ECO:0007669"/>
    <property type="project" value="TreeGrafter"/>
</dbReference>
<evidence type="ECO:0000256" key="2">
    <source>
        <dbReference type="ARBA" id="ARBA00007968"/>
    </source>
</evidence>
<dbReference type="PANTHER" id="PTHR12874">
    <property type="entry name" value="F-BOX ONLY PROTEIN 48-RELATED"/>
    <property type="match status" value="1"/>
</dbReference>
<organism evidence="10 11">
    <name type="scientific">Rasamsonia emersonii (strain ATCC 16479 / CBS 393.64 / IMI 116815)</name>
    <dbReference type="NCBI Taxonomy" id="1408163"/>
    <lineage>
        <taxon>Eukaryota</taxon>
        <taxon>Fungi</taxon>
        <taxon>Dikarya</taxon>
        <taxon>Ascomycota</taxon>
        <taxon>Pezizomycotina</taxon>
        <taxon>Eurotiomycetes</taxon>
        <taxon>Eurotiomycetidae</taxon>
        <taxon>Eurotiales</taxon>
        <taxon>Trichocomaceae</taxon>
        <taxon>Rasamsonia</taxon>
    </lineage>
</organism>
<dbReference type="InterPro" id="IPR001810">
    <property type="entry name" value="F-box_dom"/>
</dbReference>
<feature type="region of interest" description="Disordered" evidence="8">
    <location>
        <begin position="482"/>
        <end position="534"/>
    </location>
</feature>
<dbReference type="Gene3D" id="1.20.1280.50">
    <property type="match status" value="1"/>
</dbReference>
<evidence type="ECO:0000259" key="9">
    <source>
        <dbReference type="PROSITE" id="PS50181"/>
    </source>
</evidence>
<evidence type="ECO:0000256" key="1">
    <source>
        <dbReference type="ARBA" id="ARBA00002730"/>
    </source>
</evidence>
<dbReference type="GO" id="GO:0019005">
    <property type="term" value="C:SCF ubiquitin ligase complex"/>
    <property type="evidence" value="ECO:0007669"/>
    <property type="project" value="TreeGrafter"/>
</dbReference>
<dbReference type="Gene3D" id="2.130.10.10">
    <property type="entry name" value="YVTN repeat-like/Quinoprotein amine dehydrogenase"/>
    <property type="match status" value="1"/>
</dbReference>
<evidence type="ECO:0000256" key="3">
    <source>
        <dbReference type="ARBA" id="ARBA00011725"/>
    </source>
</evidence>
<dbReference type="SUPFAM" id="SSF50978">
    <property type="entry name" value="WD40 repeat-like"/>
    <property type="match status" value="1"/>
</dbReference>
<dbReference type="PROSITE" id="PS50082">
    <property type="entry name" value="WD_REPEATS_2"/>
    <property type="match status" value="1"/>
</dbReference>